<comment type="caution">
    <text evidence="2">The sequence shown here is derived from an EMBL/GenBank/DDBJ whole genome shotgun (WGS) entry which is preliminary data.</text>
</comment>
<evidence type="ECO:0000313" key="2">
    <source>
        <dbReference type="EMBL" id="TCL36088.1"/>
    </source>
</evidence>
<proteinExistence type="predicted"/>
<feature type="transmembrane region" description="Helical" evidence="1">
    <location>
        <begin position="64"/>
        <end position="80"/>
    </location>
</feature>
<dbReference type="AlphaFoldDB" id="A0A4R1PWQ5"/>
<protein>
    <submittedName>
        <fullName evidence="2">Uncharacterized protein</fullName>
    </submittedName>
</protein>
<dbReference type="OrthoDB" id="1679451at2"/>
<dbReference type="Proteomes" id="UP000295063">
    <property type="component" value="Unassembled WGS sequence"/>
</dbReference>
<keyword evidence="1" id="KW-0812">Transmembrane</keyword>
<feature type="transmembrane region" description="Helical" evidence="1">
    <location>
        <begin position="7"/>
        <end position="28"/>
    </location>
</feature>
<gene>
    <name evidence="2" type="ORF">EV210_10937</name>
</gene>
<sequence length="209" mass="23991">MHLLKYPLLVLVILSYYISSYLPLTWGWENGPLEWSQVVILAVGALLTGCWWQEASSSRQFHHARFFAWAVPLWLLMIGRELSWGRVFFPAGLDPVNGPYFISVAQLPYGKLVYPVIAIIILAWLYAVIKYRLYAFPCDLYRQGRFPTGEFILVIFSFVVAYVAEKHLHNAAMEELVECAAYLSLILTAYRVKVALQARNTIILPSRFL</sequence>
<name>A0A4R1PWQ5_9FIRM</name>
<feature type="transmembrane region" description="Helical" evidence="1">
    <location>
        <begin position="112"/>
        <end position="134"/>
    </location>
</feature>
<dbReference type="EMBL" id="SLUI01000009">
    <property type="protein sequence ID" value="TCL36088.1"/>
    <property type="molecule type" value="Genomic_DNA"/>
</dbReference>
<keyword evidence="3" id="KW-1185">Reference proteome</keyword>
<evidence type="ECO:0000313" key="3">
    <source>
        <dbReference type="Proteomes" id="UP000295063"/>
    </source>
</evidence>
<reference evidence="2 3" key="1">
    <citation type="submission" date="2019-03" db="EMBL/GenBank/DDBJ databases">
        <title>Genomic Encyclopedia of Type Strains, Phase IV (KMG-IV): sequencing the most valuable type-strain genomes for metagenomic binning, comparative biology and taxonomic classification.</title>
        <authorList>
            <person name="Goeker M."/>
        </authorList>
    </citation>
    <scope>NUCLEOTIDE SEQUENCE [LARGE SCALE GENOMIC DNA]</scope>
    <source>
        <strain evidence="2 3">DSM 15969</strain>
    </source>
</reference>
<feature type="transmembrane region" description="Helical" evidence="1">
    <location>
        <begin position="146"/>
        <end position="164"/>
    </location>
</feature>
<dbReference type="RefSeq" id="WP_132081697.1">
    <property type="nucleotide sequence ID" value="NZ_SLUI01000009.1"/>
</dbReference>
<evidence type="ECO:0000256" key="1">
    <source>
        <dbReference type="SAM" id="Phobius"/>
    </source>
</evidence>
<accession>A0A4R1PWQ5</accession>
<feature type="transmembrane region" description="Helical" evidence="1">
    <location>
        <begin position="34"/>
        <end position="52"/>
    </location>
</feature>
<keyword evidence="1" id="KW-1133">Transmembrane helix</keyword>
<keyword evidence="1" id="KW-0472">Membrane</keyword>
<organism evidence="2 3">
    <name type="scientific">Anaerospora hongkongensis</name>
    <dbReference type="NCBI Taxonomy" id="244830"/>
    <lineage>
        <taxon>Bacteria</taxon>
        <taxon>Bacillati</taxon>
        <taxon>Bacillota</taxon>
        <taxon>Negativicutes</taxon>
        <taxon>Selenomonadales</taxon>
        <taxon>Sporomusaceae</taxon>
        <taxon>Anaerospora</taxon>
    </lineage>
</organism>